<dbReference type="Pfam" id="PF00226">
    <property type="entry name" value="DnaJ"/>
    <property type="match status" value="1"/>
</dbReference>
<comment type="subcellular location">
    <subcellularLocation>
        <location evidence="2">Cytoplasm</location>
    </subcellularLocation>
    <subcellularLocation>
        <location evidence="1">Nucleus</location>
    </subcellularLocation>
</comment>
<gene>
    <name evidence="8" type="ORF">BDN70DRAFT_883185</name>
</gene>
<dbReference type="SUPFAM" id="SSF48403">
    <property type="entry name" value="Ankyrin repeat"/>
    <property type="match status" value="1"/>
</dbReference>
<evidence type="ECO:0000256" key="6">
    <source>
        <dbReference type="SAM" id="MobiDB-lite"/>
    </source>
</evidence>
<evidence type="ECO:0000256" key="1">
    <source>
        <dbReference type="ARBA" id="ARBA00004123"/>
    </source>
</evidence>
<dbReference type="InterPro" id="IPR052094">
    <property type="entry name" value="Pre-mRNA-splicing_ERAD"/>
</dbReference>
<dbReference type="PANTHER" id="PTHR44313">
    <property type="entry name" value="DNAJ HOMOLOG SUBFAMILY C MEMBER 17"/>
    <property type="match status" value="1"/>
</dbReference>
<proteinExistence type="predicted"/>
<evidence type="ECO:0000256" key="4">
    <source>
        <dbReference type="ARBA" id="ARBA00023186"/>
    </source>
</evidence>
<dbReference type="GO" id="GO:0005737">
    <property type="term" value="C:cytoplasm"/>
    <property type="evidence" value="ECO:0007669"/>
    <property type="project" value="UniProtKB-SubCell"/>
</dbReference>
<feature type="region of interest" description="Disordered" evidence="6">
    <location>
        <begin position="441"/>
        <end position="492"/>
    </location>
</feature>
<keyword evidence="5" id="KW-0539">Nucleus</keyword>
<dbReference type="InterPro" id="IPR001623">
    <property type="entry name" value="DnaJ_domain"/>
</dbReference>
<dbReference type="PROSITE" id="PS50076">
    <property type="entry name" value="DNAJ_2"/>
    <property type="match status" value="1"/>
</dbReference>
<dbReference type="GO" id="GO:0000390">
    <property type="term" value="P:spliceosomal complex disassembly"/>
    <property type="evidence" value="ECO:0007669"/>
    <property type="project" value="TreeGrafter"/>
</dbReference>
<keyword evidence="4" id="KW-0143">Chaperone</keyword>
<dbReference type="Pfam" id="PF13637">
    <property type="entry name" value="Ank_4"/>
    <property type="match status" value="1"/>
</dbReference>
<evidence type="ECO:0000256" key="5">
    <source>
        <dbReference type="ARBA" id="ARBA00023242"/>
    </source>
</evidence>
<reference evidence="8" key="1">
    <citation type="submission" date="2020-11" db="EMBL/GenBank/DDBJ databases">
        <authorList>
            <consortium name="DOE Joint Genome Institute"/>
            <person name="Ahrendt S."/>
            <person name="Riley R."/>
            <person name="Andreopoulos W."/>
            <person name="Labutti K."/>
            <person name="Pangilinan J."/>
            <person name="Ruiz-Duenas F.J."/>
            <person name="Barrasa J.M."/>
            <person name="Sanchez-Garcia M."/>
            <person name="Camarero S."/>
            <person name="Miyauchi S."/>
            <person name="Serrano A."/>
            <person name="Linde D."/>
            <person name="Babiker R."/>
            <person name="Drula E."/>
            <person name="Ayuso-Fernandez I."/>
            <person name="Pacheco R."/>
            <person name="Padilla G."/>
            <person name="Ferreira P."/>
            <person name="Barriuso J."/>
            <person name="Kellner H."/>
            <person name="Castanera R."/>
            <person name="Alfaro M."/>
            <person name="Ramirez L."/>
            <person name="Pisabarro A.G."/>
            <person name="Kuo A."/>
            <person name="Tritt A."/>
            <person name="Lipzen A."/>
            <person name="He G."/>
            <person name="Yan M."/>
            <person name="Ng V."/>
            <person name="Cullen D."/>
            <person name="Martin F."/>
            <person name="Rosso M.-N."/>
            <person name="Henrissat B."/>
            <person name="Hibbett D."/>
            <person name="Martinez A.T."/>
            <person name="Grigoriev I.V."/>
        </authorList>
    </citation>
    <scope>NUCLEOTIDE SEQUENCE</scope>
    <source>
        <strain evidence="8">CIRM-BRFM 674</strain>
    </source>
</reference>
<sequence length="492" mass="55478">MRSSTVTDAFSVLGLQEGSSLDLVKTTYRQIALRIHPDKNPDNPAATAEFQRVSEAYSVLMKHLDQSSKSSGGFRPSPQYSGFSGHSFYGYNHSDDDDDDDDYDYYEDEFDSDDDIAFYLWLFQEMMNRGRSGGGPQYRRADHRTPRQEKPESPEQFQERVRRTREEQTAAHERRKREDAARKARAAREKEQERLEAEKRQKDKIESKKVQANAARKFAEDKARQMLRKAQDARSVVFAAARAGEADKVKKGIWENSVDAAGGEIKPNCAAFARNKPQDLYETLLHIATKNNDVDLINWLDLHNADPEERNSQHLTAFQLALQMGHVAIANYFFENYPPEISDHKDIYDCASCPNLISLALESHDPELVWLILDRKLATSDETRQAWEWASSEEGRQALEGENPSALTIEKAEDIVALLERYGNIQTPVASAPLPVRTAKKAAGKITSLSPSNKPSPPPSTGSYNNRPRPGRGNVRGRGRGRGRGSYHSPSH</sequence>
<dbReference type="AlphaFoldDB" id="A0A9P5YVF1"/>
<name>A0A9P5YVF1_9AGAR</name>
<organism evidence="8 9">
    <name type="scientific">Pholiota conissans</name>
    <dbReference type="NCBI Taxonomy" id="109636"/>
    <lineage>
        <taxon>Eukaryota</taxon>
        <taxon>Fungi</taxon>
        <taxon>Dikarya</taxon>
        <taxon>Basidiomycota</taxon>
        <taxon>Agaricomycotina</taxon>
        <taxon>Agaricomycetes</taxon>
        <taxon>Agaricomycetidae</taxon>
        <taxon>Agaricales</taxon>
        <taxon>Agaricineae</taxon>
        <taxon>Strophariaceae</taxon>
        <taxon>Pholiota</taxon>
    </lineage>
</organism>
<feature type="compositionally biased region" description="Basic residues" evidence="6">
    <location>
        <begin position="475"/>
        <end position="492"/>
    </location>
</feature>
<dbReference type="InterPro" id="IPR036770">
    <property type="entry name" value="Ankyrin_rpt-contain_sf"/>
</dbReference>
<keyword evidence="9" id="KW-1185">Reference proteome</keyword>
<dbReference type="InterPro" id="IPR036869">
    <property type="entry name" value="J_dom_sf"/>
</dbReference>
<feature type="compositionally biased region" description="Basic and acidic residues" evidence="6">
    <location>
        <begin position="139"/>
        <end position="209"/>
    </location>
</feature>
<dbReference type="EMBL" id="MU155316">
    <property type="protein sequence ID" value="KAF9475856.1"/>
    <property type="molecule type" value="Genomic_DNA"/>
</dbReference>
<dbReference type="Gene3D" id="1.10.287.110">
    <property type="entry name" value="DnaJ domain"/>
    <property type="match status" value="1"/>
</dbReference>
<evidence type="ECO:0000259" key="7">
    <source>
        <dbReference type="PROSITE" id="PS50076"/>
    </source>
</evidence>
<comment type="caution">
    <text evidence="8">The sequence shown here is derived from an EMBL/GenBank/DDBJ whole genome shotgun (WGS) entry which is preliminary data.</text>
</comment>
<dbReference type="Proteomes" id="UP000807469">
    <property type="component" value="Unassembled WGS sequence"/>
</dbReference>
<accession>A0A9P5YVF1</accession>
<dbReference type="InterPro" id="IPR002110">
    <property type="entry name" value="Ankyrin_rpt"/>
</dbReference>
<feature type="domain" description="J" evidence="7">
    <location>
        <begin position="8"/>
        <end position="84"/>
    </location>
</feature>
<keyword evidence="3" id="KW-0963">Cytoplasm</keyword>
<evidence type="ECO:0000313" key="9">
    <source>
        <dbReference type="Proteomes" id="UP000807469"/>
    </source>
</evidence>
<evidence type="ECO:0000313" key="8">
    <source>
        <dbReference type="EMBL" id="KAF9475856.1"/>
    </source>
</evidence>
<dbReference type="PRINTS" id="PR00625">
    <property type="entry name" value="JDOMAIN"/>
</dbReference>
<evidence type="ECO:0000256" key="3">
    <source>
        <dbReference type="ARBA" id="ARBA00022490"/>
    </source>
</evidence>
<dbReference type="SMART" id="SM00271">
    <property type="entry name" value="DnaJ"/>
    <property type="match status" value="1"/>
</dbReference>
<dbReference type="SUPFAM" id="SSF46565">
    <property type="entry name" value="Chaperone J-domain"/>
    <property type="match status" value="1"/>
</dbReference>
<dbReference type="GO" id="GO:0005681">
    <property type="term" value="C:spliceosomal complex"/>
    <property type="evidence" value="ECO:0007669"/>
    <property type="project" value="TreeGrafter"/>
</dbReference>
<protein>
    <submittedName>
        <fullName evidence="8">DnaJ-domain-containing protein</fullName>
    </submittedName>
</protein>
<feature type="region of interest" description="Disordered" evidence="6">
    <location>
        <begin position="130"/>
        <end position="209"/>
    </location>
</feature>
<dbReference type="Gene3D" id="1.25.40.20">
    <property type="entry name" value="Ankyrin repeat-containing domain"/>
    <property type="match status" value="1"/>
</dbReference>
<dbReference type="CDD" id="cd06257">
    <property type="entry name" value="DnaJ"/>
    <property type="match status" value="1"/>
</dbReference>
<dbReference type="PANTHER" id="PTHR44313:SF1">
    <property type="entry name" value="DNAJ HOMOLOG SUBFAMILY C MEMBER 17"/>
    <property type="match status" value="1"/>
</dbReference>
<dbReference type="SMART" id="SM00248">
    <property type="entry name" value="ANK"/>
    <property type="match status" value="2"/>
</dbReference>
<dbReference type="OrthoDB" id="442087at2759"/>
<evidence type="ECO:0000256" key="2">
    <source>
        <dbReference type="ARBA" id="ARBA00004496"/>
    </source>
</evidence>